<dbReference type="Gene3D" id="3.40.50.1000">
    <property type="entry name" value="HAD superfamily/HAD-like"/>
    <property type="match status" value="1"/>
</dbReference>
<dbReference type="SUPFAM" id="SSF56784">
    <property type="entry name" value="HAD-like"/>
    <property type="match status" value="1"/>
</dbReference>
<gene>
    <name evidence="6" type="ORF">EBN03_24860</name>
</gene>
<dbReference type="GO" id="GO:0006654">
    <property type="term" value="P:phosphatidic acid biosynthetic process"/>
    <property type="evidence" value="ECO:0007669"/>
    <property type="project" value="TreeGrafter"/>
</dbReference>
<dbReference type="InterPro" id="IPR023214">
    <property type="entry name" value="HAD_sf"/>
</dbReference>
<dbReference type="RefSeq" id="WP_122190543.1">
    <property type="nucleotide sequence ID" value="NZ_RFFH01000013.1"/>
</dbReference>
<dbReference type="NCBIfam" id="TIGR00530">
    <property type="entry name" value="AGP_acyltrn"/>
    <property type="match status" value="1"/>
</dbReference>
<dbReference type="PANTHER" id="PTHR10434:SF66">
    <property type="entry name" value="PHOSPHOLIPID_GLYCEROL ACYLTRANSFERASE DOMAIN-CONTAINING PROTEIN"/>
    <property type="match status" value="1"/>
</dbReference>
<dbReference type="GO" id="GO:0003841">
    <property type="term" value="F:1-acylglycerol-3-phosphate O-acyltransferase activity"/>
    <property type="evidence" value="ECO:0007669"/>
    <property type="project" value="UniProtKB-UniRule"/>
</dbReference>
<keyword evidence="4" id="KW-0444">Lipid biosynthesis</keyword>
<sequence>MDLDAAVAAVAAGPQGPQVAAIFEVGAVADLAAARDRRPDRRVLPAPVAGRAELVAHGLSPKVLWHRRRSAGAAGLARSMRDGVRSARTDAEYEGLLQSFRSDWAGHSEDELAEAGTRAYQSSLYGHLYPEAWRLVRAHRVAGHTLILITGLTRFQVEPVGAELGFPTVLHTELAVVDGVLTGHVDGTPLWRTEKAEAVRRFAQEWQLDPAQSYIYAASSTDLPLLESAGHPRVVNPDPQLASVAGERQWPVLTFRPRPDARLRDLIRTAAGFAALLSGATVGVVSRSATRDRRRMADAMIRQAAAATLRTTGIRIRVTGARYARDARPAVFVFNHQSQFDMVILASVLDHGVTAVAKQELTANPIFGPMLRFVGVTFIDRSDSAAARAALAPVVDTLHQGISVVVAPEGTRSRTPEVGAFKKGAFHIAMQAGVPVVPLVIRNAGEIAWRDSAIVRKGVVDVAVLPPVDVSGWDPRQLDAEVDRVRELFVQTLLNWPAPDADSD</sequence>
<dbReference type="PANTHER" id="PTHR10434">
    <property type="entry name" value="1-ACYL-SN-GLYCEROL-3-PHOSPHATE ACYLTRANSFERASE"/>
    <property type="match status" value="1"/>
</dbReference>
<organism evidence="6 7">
    <name type="scientific">Nocardia stercoris</name>
    <dbReference type="NCBI Taxonomy" id="2483361"/>
    <lineage>
        <taxon>Bacteria</taxon>
        <taxon>Bacillati</taxon>
        <taxon>Actinomycetota</taxon>
        <taxon>Actinomycetes</taxon>
        <taxon>Mycobacteriales</taxon>
        <taxon>Nocardiaceae</taxon>
        <taxon>Nocardia</taxon>
    </lineage>
</organism>
<dbReference type="CDD" id="cd07989">
    <property type="entry name" value="LPLAT_AGPAT-like"/>
    <property type="match status" value="1"/>
</dbReference>
<dbReference type="Pfam" id="PF01553">
    <property type="entry name" value="Acyltransferase"/>
    <property type="match status" value="1"/>
</dbReference>
<feature type="domain" description="Phospholipid/glycerol acyltransferase" evidence="5">
    <location>
        <begin position="330"/>
        <end position="444"/>
    </location>
</feature>
<dbReference type="OrthoDB" id="25607at2"/>
<protein>
    <recommendedName>
        <fullName evidence="4">1-acyl-sn-glycerol-3-phosphate acyltransferase</fullName>
        <ecNumber evidence="4">2.3.1.51</ecNumber>
    </recommendedName>
</protein>
<evidence type="ECO:0000256" key="3">
    <source>
        <dbReference type="ARBA" id="ARBA00023315"/>
    </source>
</evidence>
<proteinExistence type="inferred from homology"/>
<evidence type="ECO:0000313" key="7">
    <source>
        <dbReference type="Proteomes" id="UP000279275"/>
    </source>
</evidence>
<evidence type="ECO:0000256" key="2">
    <source>
        <dbReference type="ARBA" id="ARBA00022679"/>
    </source>
</evidence>
<comment type="caution">
    <text evidence="6">The sequence shown here is derived from an EMBL/GenBank/DDBJ whole genome shotgun (WGS) entry which is preliminary data.</text>
</comment>
<dbReference type="InterPro" id="IPR002123">
    <property type="entry name" value="Plipid/glycerol_acylTrfase"/>
</dbReference>
<evidence type="ECO:0000256" key="4">
    <source>
        <dbReference type="RuleBase" id="RU361267"/>
    </source>
</evidence>
<dbReference type="Proteomes" id="UP000279275">
    <property type="component" value="Unassembled WGS sequence"/>
</dbReference>
<dbReference type="InterPro" id="IPR004552">
    <property type="entry name" value="AGP_acyltrans"/>
</dbReference>
<dbReference type="GO" id="GO:0016020">
    <property type="term" value="C:membrane"/>
    <property type="evidence" value="ECO:0007669"/>
    <property type="project" value="InterPro"/>
</dbReference>
<keyword evidence="4" id="KW-0594">Phospholipid biosynthesis</keyword>
<dbReference type="EMBL" id="RFFH01000013">
    <property type="protein sequence ID" value="RMI29642.1"/>
    <property type="molecule type" value="Genomic_DNA"/>
</dbReference>
<evidence type="ECO:0000256" key="1">
    <source>
        <dbReference type="ARBA" id="ARBA00008655"/>
    </source>
</evidence>
<evidence type="ECO:0000259" key="5">
    <source>
        <dbReference type="SMART" id="SM00563"/>
    </source>
</evidence>
<dbReference type="AlphaFoldDB" id="A0A3M2KVI9"/>
<comment type="similarity">
    <text evidence="1 4">Belongs to the 1-acyl-sn-glycerol-3-phosphate acyltransferase family.</text>
</comment>
<comment type="domain">
    <text evidence="4">The HXXXXD motif is essential for acyltransferase activity and may constitute the binding site for the phosphate moiety of the glycerol-3-phosphate.</text>
</comment>
<comment type="catalytic activity">
    <reaction evidence="4">
        <text>a 1-acyl-sn-glycero-3-phosphate + an acyl-CoA = a 1,2-diacyl-sn-glycero-3-phosphate + CoA</text>
        <dbReference type="Rhea" id="RHEA:19709"/>
        <dbReference type="ChEBI" id="CHEBI:57287"/>
        <dbReference type="ChEBI" id="CHEBI:57970"/>
        <dbReference type="ChEBI" id="CHEBI:58342"/>
        <dbReference type="ChEBI" id="CHEBI:58608"/>
        <dbReference type="EC" id="2.3.1.51"/>
    </reaction>
</comment>
<dbReference type="Pfam" id="PF12710">
    <property type="entry name" value="HAD"/>
    <property type="match status" value="1"/>
</dbReference>
<keyword evidence="4" id="KW-1208">Phospholipid metabolism</keyword>
<keyword evidence="7" id="KW-1185">Reference proteome</keyword>
<accession>A0A3M2KVI9</accession>
<keyword evidence="4" id="KW-0443">Lipid metabolism</keyword>
<evidence type="ECO:0000313" key="6">
    <source>
        <dbReference type="EMBL" id="RMI29642.1"/>
    </source>
</evidence>
<name>A0A3M2KVI9_9NOCA</name>
<dbReference type="SMART" id="SM00563">
    <property type="entry name" value="PlsC"/>
    <property type="match status" value="1"/>
</dbReference>
<keyword evidence="2 4" id="KW-0808">Transferase</keyword>
<keyword evidence="3 4" id="KW-0012">Acyltransferase</keyword>
<dbReference type="SUPFAM" id="SSF69593">
    <property type="entry name" value="Glycerol-3-phosphate (1)-acyltransferase"/>
    <property type="match status" value="1"/>
</dbReference>
<dbReference type="InterPro" id="IPR036412">
    <property type="entry name" value="HAD-like_sf"/>
</dbReference>
<dbReference type="Gene3D" id="1.20.1440.100">
    <property type="entry name" value="SG protein - dephosphorylation function"/>
    <property type="match status" value="1"/>
</dbReference>
<reference evidence="6 7" key="1">
    <citation type="submission" date="2018-10" db="EMBL/GenBank/DDBJ databases">
        <title>Isolation from cow dung.</title>
        <authorList>
            <person name="Ling L."/>
        </authorList>
    </citation>
    <scope>NUCLEOTIDE SEQUENCE [LARGE SCALE GENOMIC DNA]</scope>
    <source>
        <strain evidence="6 7">NEAU-LL90</strain>
    </source>
</reference>
<dbReference type="InterPro" id="IPR006385">
    <property type="entry name" value="HAD_hydro_SerB1"/>
</dbReference>
<dbReference type="NCBIfam" id="TIGR01490">
    <property type="entry name" value="HAD-SF-IB-hyp1"/>
    <property type="match status" value="1"/>
</dbReference>
<dbReference type="EC" id="2.3.1.51" evidence="4"/>